<dbReference type="GO" id="GO:0006352">
    <property type="term" value="P:DNA-templated transcription initiation"/>
    <property type="evidence" value="ECO:0007669"/>
    <property type="project" value="InterPro"/>
</dbReference>
<evidence type="ECO:0000259" key="1">
    <source>
        <dbReference type="Pfam" id="PF08281"/>
    </source>
</evidence>
<comment type="caution">
    <text evidence="2">The sequence shown here is derived from an EMBL/GenBank/DDBJ whole genome shotgun (WGS) entry which is preliminary data.</text>
</comment>
<accession>A0A1F5G2A4</accession>
<dbReference type="EMBL" id="MFBA01000008">
    <property type="protein sequence ID" value="OGD85979.1"/>
    <property type="molecule type" value="Genomic_DNA"/>
</dbReference>
<dbReference type="InterPro" id="IPR013324">
    <property type="entry name" value="RNA_pol_sigma_r3/r4-like"/>
</dbReference>
<dbReference type="SUPFAM" id="SSF88659">
    <property type="entry name" value="Sigma3 and sigma4 domains of RNA polymerase sigma factors"/>
    <property type="match status" value="1"/>
</dbReference>
<dbReference type="InterPro" id="IPR013249">
    <property type="entry name" value="RNA_pol_sigma70_r4_t2"/>
</dbReference>
<dbReference type="InterPro" id="IPR036388">
    <property type="entry name" value="WH-like_DNA-bd_sf"/>
</dbReference>
<reference evidence="2 3" key="1">
    <citation type="journal article" date="2016" name="Nat. Commun.">
        <title>Thousands of microbial genomes shed light on interconnected biogeochemical processes in an aquifer system.</title>
        <authorList>
            <person name="Anantharaman K."/>
            <person name="Brown C.T."/>
            <person name="Hug L.A."/>
            <person name="Sharon I."/>
            <person name="Castelle C.J."/>
            <person name="Probst A.J."/>
            <person name="Thomas B.C."/>
            <person name="Singh A."/>
            <person name="Wilkins M.J."/>
            <person name="Karaoz U."/>
            <person name="Brodie E.L."/>
            <person name="Williams K.H."/>
            <person name="Hubbard S.S."/>
            <person name="Banfield J.F."/>
        </authorList>
    </citation>
    <scope>NUCLEOTIDE SEQUENCE [LARGE SCALE GENOMIC DNA]</scope>
</reference>
<evidence type="ECO:0000313" key="3">
    <source>
        <dbReference type="Proteomes" id="UP000177069"/>
    </source>
</evidence>
<protein>
    <recommendedName>
        <fullName evidence="1">RNA polymerase sigma factor 70 region 4 type 2 domain-containing protein</fullName>
    </recommendedName>
</protein>
<dbReference type="Pfam" id="PF08281">
    <property type="entry name" value="Sigma70_r4_2"/>
    <property type="match status" value="1"/>
</dbReference>
<sequence length="148" mass="16744">MSVEQFGISVLITGFSLSPESARAIIADSLGTLSLEQKVKAHQSGTRTFAEIIPSPQPSPLETVIKADEQKRLRQYLLDLAEESRLTDKQREAYLLTLDGLGPQGIARELSLKNRQAVRNRLQRAFTKIREYLTLQQIFMELRAEGRF</sequence>
<dbReference type="GO" id="GO:0016987">
    <property type="term" value="F:sigma factor activity"/>
    <property type="evidence" value="ECO:0007669"/>
    <property type="project" value="InterPro"/>
</dbReference>
<dbReference type="AlphaFoldDB" id="A0A1F5G2A4"/>
<name>A0A1F5G2A4_9BACT</name>
<dbReference type="GO" id="GO:0003677">
    <property type="term" value="F:DNA binding"/>
    <property type="evidence" value="ECO:0007669"/>
    <property type="project" value="InterPro"/>
</dbReference>
<proteinExistence type="predicted"/>
<organism evidence="2 3">
    <name type="scientific">Candidatus Curtissbacteria bacterium RIFCSPHIGHO2_01_FULL_41_13</name>
    <dbReference type="NCBI Taxonomy" id="1797745"/>
    <lineage>
        <taxon>Bacteria</taxon>
        <taxon>Candidatus Curtissiibacteriota</taxon>
    </lineage>
</organism>
<dbReference type="Gene3D" id="1.10.10.10">
    <property type="entry name" value="Winged helix-like DNA-binding domain superfamily/Winged helix DNA-binding domain"/>
    <property type="match status" value="1"/>
</dbReference>
<gene>
    <name evidence="2" type="ORF">A2696_02175</name>
</gene>
<dbReference type="Proteomes" id="UP000177069">
    <property type="component" value="Unassembled WGS sequence"/>
</dbReference>
<feature type="domain" description="RNA polymerase sigma factor 70 region 4 type 2" evidence="1">
    <location>
        <begin position="85"/>
        <end position="128"/>
    </location>
</feature>
<evidence type="ECO:0000313" key="2">
    <source>
        <dbReference type="EMBL" id="OGD85979.1"/>
    </source>
</evidence>